<dbReference type="Pfam" id="PF13519">
    <property type="entry name" value="VWA_2"/>
    <property type="match status" value="1"/>
</dbReference>
<dbReference type="GO" id="GO:0003924">
    <property type="term" value="F:GTPase activity"/>
    <property type="evidence" value="ECO:0007669"/>
    <property type="project" value="InterPro"/>
</dbReference>
<dbReference type="CDD" id="cd00198">
    <property type="entry name" value="vWFA"/>
    <property type="match status" value="1"/>
</dbReference>
<accession>A0A9P5X386</accession>
<gene>
    <name evidence="2" type="ORF">P691DRAFT_778790</name>
</gene>
<dbReference type="Proteomes" id="UP000807342">
    <property type="component" value="Unassembled WGS sequence"/>
</dbReference>
<dbReference type="Gene3D" id="3.40.50.300">
    <property type="entry name" value="P-loop containing nucleotide triphosphate hydrolases"/>
    <property type="match status" value="1"/>
</dbReference>
<dbReference type="InterPro" id="IPR036465">
    <property type="entry name" value="vWFA_dom_sf"/>
</dbReference>
<dbReference type="EMBL" id="MU151457">
    <property type="protein sequence ID" value="KAF9443582.1"/>
    <property type="molecule type" value="Genomic_DNA"/>
</dbReference>
<name>A0A9P5X386_9AGAR</name>
<dbReference type="PANTHER" id="PTHR22796:SF1">
    <property type="entry name" value="VWFA DOMAIN-CONTAINING PROTEIN"/>
    <property type="match status" value="1"/>
</dbReference>
<dbReference type="InterPro" id="IPR015894">
    <property type="entry name" value="Guanylate-bd_N"/>
</dbReference>
<dbReference type="Pfam" id="PF02263">
    <property type="entry name" value="GBP"/>
    <property type="match status" value="1"/>
</dbReference>
<sequence>MRYLSKISDQILCFMSPAQSKAFVWNNAETDACENSVQDYGLGDDNEDRLFTFEITKTNEQEESVISRPGFRVSSKLMELPEATENEFRAPLPSWLMAGETILGFLSIRFLPPHTEGATINETLNSMRLREKITSSSIKIECELSGETIEALIDHGLNNNYRKICGDWRDRERAISKETEKTKIVRMEELKKGFRDKANALGKELFAYLIGKVLDCYPTLDSLRMSGAHSITCDELPQLKEKFSQFLQEPQARSILTHASLDLGRKLSGLPLKFQEQKKRVACVCLVHRNYSDFFDDNFVETVIKDGYPDTLSKSNDLVHRLLSALPFYDAGDVDLKSEVASYSATISDGDFLGNIGEYVNMCSLVAPATHEAIGIAYTHVTSILSKAFGVLMPISQRAHEEMARASVTKDLEDQKREAQKESIALFVRQINSHERELDENKQRPLLILHRFHLCENRWSRSPSFEVSGLYQQQVRAFLEYKINKLEISNDDHHTLQLDTSFIPLPSVSQKNSASFATPLEHRVIHAQLLSNDRILVVVDDQREHFLFYLENSVSIGNALEYSRRKRNIRKDKVGQDILVAYDEAKRTLVLCAPQKLILYIYAFDEQFGSLQSWASPLELATWYNNEVTINQICFVTGTEEILVVDSVAGARIYSLVSQRFRPASISLPRIPISTMSSPDGACALFVFQADDERILVAHHWDTFGATEGVTIPLPENHGSLSVTSFVNRQSIHLAMMNEKIGYCQSLALDITKKSSEFMFKERGAKASMNTARNGNYANNCLIDCFEDVWTRFPVVAAVSRHMITSATRQPKRITFVSDQVHDKYAPYFVDMVRRFEEQSKKPTDGQLRAIIIDARTYPEVTRDLVGVSLGDISRFCAGQWLADLLCLLPIHIAVARDNRFIPLKDGVASAEFERSLLGAEVGRIVDSISFGWYESILRSYMADKPVKVVSSMGEQSVGKSFALNHLMDTSFAGSAMRTTEGVWMSITPTDDALLVALDFEGVHSIERSPQEDALLVLFNTAISNLVLFRNNFALSRDITDLFQSFQASSVILDPTSNPSLFQSTLVIIIKDVVESDKREIVREFSSKFQKIVQQEQGANFISRLHAGRLNIIPWPVIESSQFYALFMTLKRQLDSQKITHPSAGEFLHTLKILMAKLKANDWGAMSQSLSAHRAQSLLVTLPMALEHGVAEVMPDREPLKNLDTDTPIDCPDASFRLYLSSPQIPQTNEREMVLSELRKTWERCEMRHQMDENVWVDELAAYLQETVKLRITHVETWISINLQRFKASNTHVELLQREMANATVDLQANIELCKMTCSHCHLACTLSRRHDPSQQPHDCNTNHQCPHPCDYASDHPNEDKPCSSSWLVTTATTSALLVNTPVESHAVFRLSYRTALPDIHAREPVASRVTKPMINMLATTECVLSHANSVSDYAAVLITFMDWKTRQFISAERTTAAKHYVALGSYTKYTQVSKRLPCVKLIPAGRREHGGPHIHSLDPSPFHFCETRCDKCGYFCTLPRGHPQQEHETSHGSMSKTKWVIEGPDGTAIELNGRRFAANDDGAPMMCNLVCQSMGRHAHIDYCRTDQDQRCTSLDHEHITERLAPNPDQPKDWISHKLYWRRSGFKDPYSRDDQANFAKCNAMCSGPEHTATANQPAQPSYCTLPIFHPPHRDNTRTGLGYVSNDGHLFPCKNPMVLQQAFHVIFVIDRSGSMSHRTAAALPETPVTPQILRHHNNRLGAVYLSLHGFWHSRQTALSTPGSQNQSQPHMAPARRDSYSLILFDNGVMRCFENDFQSTPDNLLQTVLPHKIRGGTNYEAAICETEAVMRAHWSTERSPVVIFLSDGECNISDSTMRTLCRAAISLGKPLSFHAVSFGPYNQTLRRMAHIAREVESTAPRDPLFPANAYVESSYAEALDSVRLAETFLGLADSLKQTRDSCEGYLQS</sequence>
<comment type="caution">
    <text evidence="2">The sequence shown here is derived from an EMBL/GenBank/DDBJ whole genome shotgun (WGS) entry which is preliminary data.</text>
</comment>
<protein>
    <recommendedName>
        <fullName evidence="1">VWFA domain-containing protein</fullName>
    </recommendedName>
</protein>
<dbReference type="InterPro" id="IPR002035">
    <property type="entry name" value="VWF_A"/>
</dbReference>
<dbReference type="SUPFAM" id="SSF52540">
    <property type="entry name" value="P-loop containing nucleoside triphosphate hydrolases"/>
    <property type="match status" value="1"/>
</dbReference>
<reference evidence="2" key="1">
    <citation type="submission" date="2020-11" db="EMBL/GenBank/DDBJ databases">
        <authorList>
            <consortium name="DOE Joint Genome Institute"/>
            <person name="Ahrendt S."/>
            <person name="Riley R."/>
            <person name="Andreopoulos W."/>
            <person name="Labutti K."/>
            <person name="Pangilinan J."/>
            <person name="Ruiz-Duenas F.J."/>
            <person name="Barrasa J.M."/>
            <person name="Sanchez-Garcia M."/>
            <person name="Camarero S."/>
            <person name="Miyauchi S."/>
            <person name="Serrano A."/>
            <person name="Linde D."/>
            <person name="Babiker R."/>
            <person name="Drula E."/>
            <person name="Ayuso-Fernandez I."/>
            <person name="Pacheco R."/>
            <person name="Padilla G."/>
            <person name="Ferreira P."/>
            <person name="Barriuso J."/>
            <person name="Kellner H."/>
            <person name="Castanera R."/>
            <person name="Alfaro M."/>
            <person name="Ramirez L."/>
            <person name="Pisabarro A.G."/>
            <person name="Kuo A."/>
            <person name="Tritt A."/>
            <person name="Lipzen A."/>
            <person name="He G."/>
            <person name="Yan M."/>
            <person name="Ng V."/>
            <person name="Cullen D."/>
            <person name="Martin F."/>
            <person name="Rosso M.-N."/>
            <person name="Henrissat B."/>
            <person name="Hibbett D."/>
            <person name="Martinez A.T."/>
            <person name="Grigoriev I.V."/>
        </authorList>
    </citation>
    <scope>NUCLEOTIDE SEQUENCE</scope>
    <source>
        <strain evidence="2">MF-IS2</strain>
    </source>
</reference>
<dbReference type="GO" id="GO:0005525">
    <property type="term" value="F:GTP binding"/>
    <property type="evidence" value="ECO:0007669"/>
    <property type="project" value="InterPro"/>
</dbReference>
<dbReference type="OrthoDB" id="2343366at2759"/>
<dbReference type="InterPro" id="IPR027417">
    <property type="entry name" value="P-loop_NTPase"/>
</dbReference>
<dbReference type="PROSITE" id="PS50234">
    <property type="entry name" value="VWFA"/>
    <property type="match status" value="1"/>
</dbReference>
<dbReference type="PANTHER" id="PTHR22796">
    <property type="entry name" value="URG4-RELATED"/>
    <property type="match status" value="1"/>
</dbReference>
<feature type="domain" description="VWFA" evidence="1">
    <location>
        <begin position="1703"/>
        <end position="1926"/>
    </location>
</feature>
<keyword evidence="3" id="KW-1185">Reference proteome</keyword>
<evidence type="ECO:0000313" key="2">
    <source>
        <dbReference type="EMBL" id="KAF9443582.1"/>
    </source>
</evidence>
<dbReference type="SUPFAM" id="SSF53300">
    <property type="entry name" value="vWA-like"/>
    <property type="match status" value="1"/>
</dbReference>
<dbReference type="Gene3D" id="3.40.50.410">
    <property type="entry name" value="von Willebrand factor, type A domain"/>
    <property type="match status" value="1"/>
</dbReference>
<evidence type="ECO:0000313" key="3">
    <source>
        <dbReference type="Proteomes" id="UP000807342"/>
    </source>
</evidence>
<proteinExistence type="predicted"/>
<organism evidence="2 3">
    <name type="scientific">Macrolepiota fuliginosa MF-IS2</name>
    <dbReference type="NCBI Taxonomy" id="1400762"/>
    <lineage>
        <taxon>Eukaryota</taxon>
        <taxon>Fungi</taxon>
        <taxon>Dikarya</taxon>
        <taxon>Basidiomycota</taxon>
        <taxon>Agaricomycotina</taxon>
        <taxon>Agaricomycetes</taxon>
        <taxon>Agaricomycetidae</taxon>
        <taxon>Agaricales</taxon>
        <taxon>Agaricineae</taxon>
        <taxon>Agaricaceae</taxon>
        <taxon>Macrolepiota</taxon>
    </lineage>
</organism>
<evidence type="ECO:0000259" key="1">
    <source>
        <dbReference type="PROSITE" id="PS50234"/>
    </source>
</evidence>